<dbReference type="AlphaFoldDB" id="L1J7S5"/>
<gene>
    <name evidence="1" type="ORF">GUITHDRAFT_153077</name>
</gene>
<dbReference type="RefSeq" id="XP_005831134.1">
    <property type="nucleotide sequence ID" value="XM_005831077.1"/>
</dbReference>
<dbReference type="KEGG" id="gtt:GUITHDRAFT_153077"/>
<organism evidence="1">
    <name type="scientific">Guillardia theta (strain CCMP2712)</name>
    <name type="common">Cryptophyte</name>
    <dbReference type="NCBI Taxonomy" id="905079"/>
    <lineage>
        <taxon>Eukaryota</taxon>
        <taxon>Cryptophyceae</taxon>
        <taxon>Pyrenomonadales</taxon>
        <taxon>Geminigeraceae</taxon>
        <taxon>Guillardia</taxon>
    </lineage>
</organism>
<dbReference type="EMBL" id="JH993006">
    <property type="protein sequence ID" value="EKX44154.1"/>
    <property type="molecule type" value="Genomic_DNA"/>
</dbReference>
<dbReference type="PaxDb" id="55529-EKX44154"/>
<dbReference type="Proteomes" id="UP000011087">
    <property type="component" value="Unassembled WGS sequence"/>
</dbReference>
<sequence>MALQKLMFGSIANVGASPLASLAREDGGSGAVSSRFAQAAWAGRRMNSPLELY</sequence>
<evidence type="ECO:0000313" key="3">
    <source>
        <dbReference type="Proteomes" id="UP000011087"/>
    </source>
</evidence>
<reference evidence="1 3" key="1">
    <citation type="journal article" date="2012" name="Nature">
        <title>Algal genomes reveal evolutionary mosaicism and the fate of nucleomorphs.</title>
        <authorList>
            <consortium name="DOE Joint Genome Institute"/>
            <person name="Curtis B.A."/>
            <person name="Tanifuji G."/>
            <person name="Burki F."/>
            <person name="Gruber A."/>
            <person name="Irimia M."/>
            <person name="Maruyama S."/>
            <person name="Arias M.C."/>
            <person name="Ball S.G."/>
            <person name="Gile G.H."/>
            <person name="Hirakawa Y."/>
            <person name="Hopkins J.F."/>
            <person name="Kuo A."/>
            <person name="Rensing S.A."/>
            <person name="Schmutz J."/>
            <person name="Symeonidi A."/>
            <person name="Elias M."/>
            <person name="Eveleigh R.J."/>
            <person name="Herman E.K."/>
            <person name="Klute M.J."/>
            <person name="Nakayama T."/>
            <person name="Obornik M."/>
            <person name="Reyes-Prieto A."/>
            <person name="Armbrust E.V."/>
            <person name="Aves S.J."/>
            <person name="Beiko R.G."/>
            <person name="Coutinho P."/>
            <person name="Dacks J.B."/>
            <person name="Durnford D.G."/>
            <person name="Fast N.M."/>
            <person name="Green B.R."/>
            <person name="Grisdale C.J."/>
            <person name="Hempel F."/>
            <person name="Henrissat B."/>
            <person name="Hoppner M.P."/>
            <person name="Ishida K."/>
            <person name="Kim E."/>
            <person name="Koreny L."/>
            <person name="Kroth P.G."/>
            <person name="Liu Y."/>
            <person name="Malik S.B."/>
            <person name="Maier U.G."/>
            <person name="McRose D."/>
            <person name="Mock T."/>
            <person name="Neilson J.A."/>
            <person name="Onodera N.T."/>
            <person name="Poole A.M."/>
            <person name="Pritham E.J."/>
            <person name="Richards T.A."/>
            <person name="Rocap G."/>
            <person name="Roy S.W."/>
            <person name="Sarai C."/>
            <person name="Schaack S."/>
            <person name="Shirato S."/>
            <person name="Slamovits C.H."/>
            <person name="Spencer D.F."/>
            <person name="Suzuki S."/>
            <person name="Worden A.Z."/>
            <person name="Zauner S."/>
            <person name="Barry K."/>
            <person name="Bell C."/>
            <person name="Bharti A.K."/>
            <person name="Crow J.A."/>
            <person name="Grimwood J."/>
            <person name="Kramer R."/>
            <person name="Lindquist E."/>
            <person name="Lucas S."/>
            <person name="Salamov A."/>
            <person name="McFadden G.I."/>
            <person name="Lane C.E."/>
            <person name="Keeling P.J."/>
            <person name="Gray M.W."/>
            <person name="Grigoriev I.V."/>
            <person name="Archibald J.M."/>
        </authorList>
    </citation>
    <scope>NUCLEOTIDE SEQUENCE</scope>
    <source>
        <strain evidence="1 3">CCMP2712</strain>
    </source>
</reference>
<keyword evidence="3" id="KW-1185">Reference proteome</keyword>
<reference evidence="3" key="2">
    <citation type="submission" date="2012-11" db="EMBL/GenBank/DDBJ databases">
        <authorList>
            <person name="Kuo A."/>
            <person name="Curtis B.A."/>
            <person name="Tanifuji G."/>
            <person name="Burki F."/>
            <person name="Gruber A."/>
            <person name="Irimia M."/>
            <person name="Maruyama S."/>
            <person name="Arias M.C."/>
            <person name="Ball S.G."/>
            <person name="Gile G.H."/>
            <person name="Hirakawa Y."/>
            <person name="Hopkins J.F."/>
            <person name="Rensing S.A."/>
            <person name="Schmutz J."/>
            <person name="Symeonidi A."/>
            <person name="Elias M."/>
            <person name="Eveleigh R.J."/>
            <person name="Herman E.K."/>
            <person name="Klute M.J."/>
            <person name="Nakayama T."/>
            <person name="Obornik M."/>
            <person name="Reyes-Prieto A."/>
            <person name="Armbrust E.V."/>
            <person name="Aves S.J."/>
            <person name="Beiko R.G."/>
            <person name="Coutinho P."/>
            <person name="Dacks J.B."/>
            <person name="Durnford D.G."/>
            <person name="Fast N.M."/>
            <person name="Green B.R."/>
            <person name="Grisdale C."/>
            <person name="Hempe F."/>
            <person name="Henrissat B."/>
            <person name="Hoppner M.P."/>
            <person name="Ishida K.-I."/>
            <person name="Kim E."/>
            <person name="Koreny L."/>
            <person name="Kroth P.G."/>
            <person name="Liu Y."/>
            <person name="Malik S.-B."/>
            <person name="Maier U.G."/>
            <person name="McRose D."/>
            <person name="Mock T."/>
            <person name="Neilson J.A."/>
            <person name="Onodera N.T."/>
            <person name="Poole A.M."/>
            <person name="Pritham E.J."/>
            <person name="Richards T.A."/>
            <person name="Rocap G."/>
            <person name="Roy S.W."/>
            <person name="Sarai C."/>
            <person name="Schaack S."/>
            <person name="Shirato S."/>
            <person name="Slamovits C.H."/>
            <person name="Spencer D.F."/>
            <person name="Suzuki S."/>
            <person name="Worden A.Z."/>
            <person name="Zauner S."/>
            <person name="Barry K."/>
            <person name="Bell C."/>
            <person name="Bharti A.K."/>
            <person name="Crow J.A."/>
            <person name="Grimwood J."/>
            <person name="Kramer R."/>
            <person name="Lindquist E."/>
            <person name="Lucas S."/>
            <person name="Salamov A."/>
            <person name="McFadden G.I."/>
            <person name="Lane C.E."/>
            <person name="Keeling P.J."/>
            <person name="Gray M.W."/>
            <person name="Grigoriev I.V."/>
            <person name="Archibald J.M."/>
        </authorList>
    </citation>
    <scope>NUCLEOTIDE SEQUENCE</scope>
    <source>
        <strain evidence="3">CCMP2712</strain>
    </source>
</reference>
<protein>
    <submittedName>
        <fullName evidence="1 2">Uncharacterized protein</fullName>
    </submittedName>
</protein>
<reference evidence="2" key="3">
    <citation type="submission" date="2015-06" db="UniProtKB">
        <authorList>
            <consortium name="EnsemblProtists"/>
        </authorList>
    </citation>
    <scope>IDENTIFICATION</scope>
</reference>
<name>L1J7S5_GUITC</name>
<accession>L1J7S5</accession>
<dbReference type="HOGENOM" id="CLU_3072745_0_0_1"/>
<evidence type="ECO:0000313" key="1">
    <source>
        <dbReference type="EMBL" id="EKX44154.1"/>
    </source>
</evidence>
<dbReference type="EnsemblProtists" id="EKX44154">
    <property type="protein sequence ID" value="EKX44154"/>
    <property type="gene ID" value="GUITHDRAFT_153077"/>
</dbReference>
<dbReference type="GeneID" id="17300758"/>
<proteinExistence type="predicted"/>
<evidence type="ECO:0000313" key="2">
    <source>
        <dbReference type="EnsemblProtists" id="EKX44154"/>
    </source>
</evidence>